<dbReference type="GO" id="GO:0005737">
    <property type="term" value="C:cytoplasm"/>
    <property type="evidence" value="ECO:0007669"/>
    <property type="project" value="TreeGrafter"/>
</dbReference>
<dbReference type="PANTHER" id="PTHR11638:SF111">
    <property type="entry name" value="ATP-DEPENDENT CLP PROTEASE ATP-BINDING SUBUNIT CLPA"/>
    <property type="match status" value="1"/>
</dbReference>
<dbReference type="Gene3D" id="1.10.1780.10">
    <property type="entry name" value="Clp, N-terminal domain"/>
    <property type="match status" value="1"/>
</dbReference>
<dbReference type="PRINTS" id="PR00300">
    <property type="entry name" value="CLPPROTEASEA"/>
</dbReference>
<dbReference type="InterPro" id="IPR003593">
    <property type="entry name" value="AAA+_ATPase"/>
</dbReference>
<dbReference type="PANTHER" id="PTHR11638">
    <property type="entry name" value="ATP-DEPENDENT CLP PROTEASE"/>
    <property type="match status" value="1"/>
</dbReference>
<accession>A0A381R936</accession>
<dbReference type="InterPro" id="IPR013461">
    <property type="entry name" value="ClpA"/>
</dbReference>
<evidence type="ECO:0000256" key="4">
    <source>
        <dbReference type="ARBA" id="ARBA00023186"/>
    </source>
</evidence>
<protein>
    <recommendedName>
        <fullName evidence="6">Clp R domain-containing protein</fullName>
    </recommendedName>
</protein>
<dbReference type="SUPFAM" id="SSF52540">
    <property type="entry name" value="P-loop containing nucleoside triphosphate hydrolases"/>
    <property type="match status" value="2"/>
</dbReference>
<dbReference type="FunFam" id="1.10.8.60:FF:000011">
    <property type="entry name" value="ATP-dependent Clp protease ATP-binding subunit"/>
    <property type="match status" value="1"/>
</dbReference>
<dbReference type="Gene3D" id="3.40.50.300">
    <property type="entry name" value="P-loop containing nucleotide triphosphate hydrolases"/>
    <property type="match status" value="2"/>
</dbReference>
<keyword evidence="3" id="KW-0067">ATP-binding</keyword>
<dbReference type="GO" id="GO:0034605">
    <property type="term" value="P:cellular response to heat"/>
    <property type="evidence" value="ECO:0007669"/>
    <property type="project" value="TreeGrafter"/>
</dbReference>
<dbReference type="Pfam" id="PF07724">
    <property type="entry name" value="AAA_2"/>
    <property type="match status" value="1"/>
</dbReference>
<keyword evidence="2" id="KW-0547">Nucleotide-binding</keyword>
<dbReference type="NCBIfam" id="TIGR02639">
    <property type="entry name" value="ClpA"/>
    <property type="match status" value="1"/>
</dbReference>
<dbReference type="InterPro" id="IPR036628">
    <property type="entry name" value="Clp_N_dom_sf"/>
</dbReference>
<keyword evidence="1" id="KW-0677">Repeat</keyword>
<dbReference type="GO" id="GO:0043335">
    <property type="term" value="P:protein unfolding"/>
    <property type="evidence" value="ECO:0007669"/>
    <property type="project" value="InterPro"/>
</dbReference>
<dbReference type="InterPro" id="IPR028299">
    <property type="entry name" value="ClpA/B_CS2"/>
</dbReference>
<keyword evidence="4" id="KW-0143">Chaperone</keyword>
<evidence type="ECO:0000256" key="2">
    <source>
        <dbReference type="ARBA" id="ARBA00022741"/>
    </source>
</evidence>
<dbReference type="InterPro" id="IPR050130">
    <property type="entry name" value="ClpA_ClpB"/>
</dbReference>
<dbReference type="InterPro" id="IPR027417">
    <property type="entry name" value="P-loop_NTPase"/>
</dbReference>
<name>A0A381R936_9ZZZZ</name>
<dbReference type="Pfam" id="PF00004">
    <property type="entry name" value="AAA"/>
    <property type="match status" value="1"/>
</dbReference>
<dbReference type="Pfam" id="PF02861">
    <property type="entry name" value="Clp_N"/>
    <property type="match status" value="1"/>
</dbReference>
<dbReference type="GO" id="GO:0005524">
    <property type="term" value="F:ATP binding"/>
    <property type="evidence" value="ECO:0007669"/>
    <property type="project" value="UniProtKB-KW"/>
</dbReference>
<proteinExistence type="predicted"/>
<dbReference type="FunFam" id="3.40.50.300:FF:000025">
    <property type="entry name" value="ATP-dependent Clp protease subunit"/>
    <property type="match status" value="1"/>
</dbReference>
<dbReference type="CDD" id="cd00009">
    <property type="entry name" value="AAA"/>
    <property type="match status" value="1"/>
</dbReference>
<gene>
    <name evidence="7" type="ORF">METZ01_LOCUS41100</name>
</gene>
<evidence type="ECO:0000259" key="6">
    <source>
        <dbReference type="PROSITE" id="PS51903"/>
    </source>
</evidence>
<sequence length="746" mass="83418">MFTKDLEMCLMAAQSEAIDRRHEYLCVEHILYALLHNDAGLNIIRSCGGDTNLIKQDLEDFFSQQEEVNENKLPRQTKAVQRVLHLAIMHVNSSGKASADVGDVLVAIHRESRSYASYFLQKQDITRLDLLNYISHGIAKVTAEEEKSDGHDYEGGEDEEGQQPRQEQNPLELYTQNLTRQAEEKRIDPLIGRENEINRTLQILCRRRKNNPIYVGDPGVGKTAVAEGLALKIYNGDVPVMLEGTEVFALDIGSLLAGTKFRGDFEQRIKAVLKALEKRPGSILFIDEIHTIIGAGATSGGSMDVSNLLKPALAKGEIRCIGSTTFDEYKKIFEKDRALSRRFQKIDILEPTLAETIKILKGLKSRYENHHQLRYTSGSLKIAAELSEKYINERYLPDKAIDVIDEAGSMVRLRSGTKRKTVGVPDIEKVVASMARVPIERMNSTDKDKLRDLEKELKMQVFGQDEAIGILVQSIKRSRAGLHHPEHPIGSFLFTGPTGVGKTELAKQLAFIMGISFERFDMSEYMEKHTVSRLIGAPPGYVGFDQGGLLTDAVRKNPHCVILLDEIEKAHPDIFNILLQVMDHATLTDNNGREADFRNVVLVMTSNVGAKEMSSGTIGFGENSPKAPSKKAIEKVFSPEFRNRLDNTISFAGLQEEVVLMVVEKMLVELEVKLQHQKVIINVTEAAKTWLAKKGYDPVFGARPMGRTIQREIETVLADEVLFGKLENGGEVSIGLKKDQLNFKYS</sequence>
<dbReference type="Pfam" id="PF10431">
    <property type="entry name" value="ClpB_D2-small"/>
    <property type="match status" value="1"/>
</dbReference>
<feature type="region of interest" description="Disordered" evidence="5">
    <location>
        <begin position="144"/>
        <end position="169"/>
    </location>
</feature>
<evidence type="ECO:0000256" key="5">
    <source>
        <dbReference type="SAM" id="MobiDB-lite"/>
    </source>
</evidence>
<organism evidence="7">
    <name type="scientific">marine metagenome</name>
    <dbReference type="NCBI Taxonomy" id="408172"/>
    <lineage>
        <taxon>unclassified sequences</taxon>
        <taxon>metagenomes</taxon>
        <taxon>ecological metagenomes</taxon>
    </lineage>
</organism>
<dbReference type="Gene3D" id="1.10.8.60">
    <property type="match status" value="2"/>
</dbReference>
<dbReference type="InterPro" id="IPR001270">
    <property type="entry name" value="ClpA/B"/>
</dbReference>
<dbReference type="InterPro" id="IPR019489">
    <property type="entry name" value="Clp_ATPase_C"/>
</dbReference>
<dbReference type="EMBL" id="UINC01001760">
    <property type="protein sequence ID" value="SUZ88246.1"/>
    <property type="molecule type" value="Genomic_DNA"/>
</dbReference>
<dbReference type="SMART" id="SM00382">
    <property type="entry name" value="AAA"/>
    <property type="match status" value="2"/>
</dbReference>
<dbReference type="PROSITE" id="PS51903">
    <property type="entry name" value="CLP_R"/>
    <property type="match status" value="1"/>
</dbReference>
<evidence type="ECO:0000313" key="7">
    <source>
        <dbReference type="EMBL" id="SUZ88246.1"/>
    </source>
</evidence>
<dbReference type="Pfam" id="PF17871">
    <property type="entry name" value="AAA_lid_9"/>
    <property type="match status" value="1"/>
</dbReference>
<dbReference type="InterPro" id="IPR004176">
    <property type="entry name" value="Clp_R_N"/>
</dbReference>
<dbReference type="PROSITE" id="PS00871">
    <property type="entry name" value="CLPAB_2"/>
    <property type="match status" value="1"/>
</dbReference>
<dbReference type="GO" id="GO:0016887">
    <property type="term" value="F:ATP hydrolysis activity"/>
    <property type="evidence" value="ECO:0007669"/>
    <property type="project" value="InterPro"/>
</dbReference>
<feature type="domain" description="Clp R" evidence="6">
    <location>
        <begin position="1"/>
        <end position="144"/>
    </location>
</feature>
<reference evidence="7" key="1">
    <citation type="submission" date="2018-05" db="EMBL/GenBank/DDBJ databases">
        <authorList>
            <person name="Lanie J.A."/>
            <person name="Ng W.-L."/>
            <person name="Kazmierczak K.M."/>
            <person name="Andrzejewski T.M."/>
            <person name="Davidsen T.M."/>
            <person name="Wayne K.J."/>
            <person name="Tettelin H."/>
            <person name="Glass J.I."/>
            <person name="Rusch D."/>
            <person name="Podicherti R."/>
            <person name="Tsui H.-C.T."/>
            <person name="Winkler M.E."/>
        </authorList>
    </citation>
    <scope>NUCLEOTIDE SEQUENCE</scope>
</reference>
<dbReference type="AlphaFoldDB" id="A0A381R936"/>
<dbReference type="CDD" id="cd19499">
    <property type="entry name" value="RecA-like_ClpB_Hsp104-like"/>
    <property type="match status" value="1"/>
</dbReference>
<feature type="compositionally biased region" description="Basic and acidic residues" evidence="5">
    <location>
        <begin position="144"/>
        <end position="154"/>
    </location>
</feature>
<evidence type="ECO:0000256" key="3">
    <source>
        <dbReference type="ARBA" id="ARBA00022840"/>
    </source>
</evidence>
<dbReference type="SMART" id="SM01086">
    <property type="entry name" value="ClpB_D2-small"/>
    <property type="match status" value="1"/>
</dbReference>
<dbReference type="InterPro" id="IPR041546">
    <property type="entry name" value="ClpA/ClpB_AAA_lid"/>
</dbReference>
<evidence type="ECO:0000256" key="1">
    <source>
        <dbReference type="ARBA" id="ARBA00022737"/>
    </source>
</evidence>
<dbReference type="SUPFAM" id="SSF81923">
    <property type="entry name" value="Double Clp-N motif"/>
    <property type="match status" value="1"/>
</dbReference>
<dbReference type="InterPro" id="IPR003959">
    <property type="entry name" value="ATPase_AAA_core"/>
</dbReference>